<proteinExistence type="predicted"/>
<organism evidence="2 3">
    <name type="scientific">Macrostomum lignano</name>
    <dbReference type="NCBI Taxonomy" id="282301"/>
    <lineage>
        <taxon>Eukaryota</taxon>
        <taxon>Metazoa</taxon>
        <taxon>Spiralia</taxon>
        <taxon>Lophotrochozoa</taxon>
        <taxon>Platyhelminthes</taxon>
        <taxon>Rhabditophora</taxon>
        <taxon>Macrostomorpha</taxon>
        <taxon>Macrostomida</taxon>
        <taxon>Macrostomidae</taxon>
        <taxon>Macrostomum</taxon>
    </lineage>
</organism>
<evidence type="ECO:0000313" key="2">
    <source>
        <dbReference type="Proteomes" id="UP000095280"/>
    </source>
</evidence>
<sequence>MSAGDLSGRSGAGNRQKTPSPKGLKKGWSLDRILARLQIELSKSRHAKRSGKVYDYVGIQAAYNELQKFGKSSGPRIVMLLSSGRDANTAKTEQWRHKLMKEWISLSEIVVDSSSGIFNVKEGGKETSTDKTLEHTTFLTTLLKSYSHSTIQYYKKIYGEAWEFYIVLKHYKTLYPGSWQTHLKTWFTNKYGDSTKFETYLHRTESKTGSPVSPEDRMRATFKKKFGSAWEKHFLIWKYKKLYGLKWKIHYEQHLMKKKYGKDWFSEWEKLRFKKKYGKKWEPHYVKWYFRKYRGATWIYSWKKWQFRQKHKEGSKAYVDEFMSALEAWKSATKDLSEDEGEKKFRWFYYNLVFQKKQALIKYTKWFYRKRFGKKFLPKYKLWLNRFNTNKHWMKYYKLMETQLAYTTTSSVTVHVHSIRWFKKKFGSKWRTHYEKYQMKKKYGKNWFSEWEKLPFKKKYGKKWEPHYVKWYFKKYRPTTWIYSWMKWKIKQKHKEGSQAYVNEFMRWYFRDVSNEVQASGAGTTPEWSTVDATKSQVAVPLLGRVREGKKPSPKRRVLHKVTWYKRHYGRKWRWYYTRVVYRRRYGRKWRVHFRKWLKRVWKKPSPKRRVLHKVTWYKRHYGRKWRWYYTRVVYRRRYGRKWRVHFRKWLKRVWKKPSPKRRVLHKVTWYKRHYGRKWRWYYTRVVYRRRYGRKWRVHFRKWLKRVWKKPSPKRRVLHKVTWYKRHYGRKWRWYYTRVVYRRRYGRKWRVHFRKWLKRVWKKPSPKRRVLHKVTWYKRHYGRKWRWYYTRVVYRRRYGRKWRVHFRKWLKRVWKKPSPKRRVLHKVTWYKRHYGRKWRWYYTRVVYRRRYGRKWRVHFRKWLKRVWKKPSPKRRVLHKVTWYKRHYGRKWRWYYTRVVYRRRYGRKWRVHFRKWLKRVWKKPSPKRRVLHKVTWYKRHYGRKWRWYYTRVVYRRRYGRKWRVHFRKWLKRVWKKPSPKRRVLHKVTWYKRHYGRKWRWYYTRVVYRRRYGRKWRVHFRKWLKRVWKKPSPKRRVLHKVTWYKRHYGRKWRWYYTRVVYRRRYGRKWRVHFRKWLKRVWKKREACAQDLVEHYAVAGTEWSSVASCTSVEEAWSRPAQETRDYGRKWRWYYTRVVYRRRYGRKWRVHFRKWLKRVWKKREACAQDLVEHYAVAGTEWSSVASCTRDYGRKWRWYYTRVVYRRRYGRKWRVHFRKWLKRVWKKPSPKRRVLHKVTWYKRHYGRKWRWYYTRVVYRRRYGRKWRVHFRKWLKSPSSGRTPEWSSRPQVRVHKVSVEEAWSRPAQETLRSQVALVLHRVVYRRRYGRKWRVHFRKWLKRVWKKPSPKRRVLHKVTWYKRHYGRKWRWYYTRVVYRRRYGRKWRVHFRKWLKRVWKKPSPKRRVLHKVTWYKRHYGRKWRWYYTRVVYRRRYGRKWRVHFRKTLRRRWYHPSGLATLAQVLHKVTWYKRHYGRKWRWYYTRVVYRRRYGRKWRVHFRKWLKRVWKKPSPKRRVLHKVTWYKRHYGRKWRWYYTRVVYRRRYGRKWREVAEARVWKKPSPKRRVLHKVTWYKRHYGRKWRWYYTRVVYRRRYGRKWRVHFRKWLKRVVWKKPSPKRRVLHKVTWYKRHYGRKWRWYYTRVVYRRRYGRKWRVHFRKVWKKPSPKRRVLHKVTWYKRHYGRKWRWYYTRVVYRRRYGRKWRVHFRKWLKRVWKKPSPKRRVLHKVVGSSDVRNNWRWYYTRVVYQHRFGRKWVKTVWKKPSPKRRVLHKVTWYKRHYGRKWRWYYTRVVYRRRYGRKWRVHFRKWLKRVWKKPSPKRRVLHKVTWYKRHYGRKWRWYYTRVVYRRRYGRKWRVHFRKWLKRVWKKREAWVKTVGRSRRRSGAQGHLVQETLRSQVAWYYTRVVYRRRYGRKWRVHFRKWLKRVWKKPSPKRRVLHKVTWYKRHYGRKWRWYYTRVVYRRRYGRKWRVHFRKWLKRVWKKPSPKRRVLHKVTWYKRHYGRKWRWYYTRVVYRRRYGRKWRVHFRKWLKRVWRSREARQVAEEWSSRPQVRVHKVSVEEAWSRPAQETRDYGRKWRWYYTRVVYRRRYGRKWRVHFRKWLKRVWKKPSPKRRVLHKVTWYKRHYGRKWRWYYTRVVYRRRYGRKWRVHFRKWLKRVWKKPSPKRRVLHKVTWYKRHYGRKWRWYYTRVVYRRRYGRKWRVHFRKVVVASCACTRSVWKKPGRVLHKRHYGRKWRWYYTRVVYRRRYGRKWRVHFRKWVKTSGRSRRRSARPAQGHLVQGHYGRKWRWYYTRVVYRRRYGRKWRVHFRKWLKRVWKKPSPKRRVLHKVTWYKRHYGRKWRWYYTRVVYRRRYGRKWRVHFRKWLKRVWKKPSPKRRVLHKVGGSSDVTVKVALVLHRVVLSARFGRKWLKNEWKKPSPKRRVLHKVTWYKRHYGRKWRWYYTRVVYRRRYGRKWRVHFRKWLKRVWKKPSPKRRVLHKVTWYKRHYGRKWRWYYTRVVYRRRYGRKWRVHFRKWLKRVWKKPSPKRRVLHKVTWYKRHYGRKWRWYYTRVVYRRRYGRKWRVHFRKWLKRVWKKPSPKRRVLHKVTWYKRHYGRKWRWYYTRVVYRRRYGRKWRVHFRKWLKRVWKKPSPKRRVLHKVTWYKRHYGRKWRWYYTRVVYRRRYGRKWRVHFRKWLKRVWKKPSPKRRVLHKVTWYKRHYGRKWRWYYTRVVYSRSIRAVWKKRHRSVASCTRSPEYKRHYLEWSTVATLDVLAQSRRGRTYYGRRYGRKWRVHFRKVWKKPSPKRRVLHKVTWYKRHYGRKWRWYYTRVVYRRRYGRKWRVHFRKWLKRVWKKPSPKRRVLHKVTWYKRHYGRKWRWYYTRVVYRRRYGRKWRVHFRKWLKRVWKKPSPKRRVLHKVTWYKRHYGRKWRWYYTEWSTVDATVARDTGACAGTTPEKWRVWKKPSPKRRVLHKVTWYKRHYGRKWRWYYTRVVYRRRYGRKWRVHFRKSTEAWYKRHYGRKWRWYYTRVVYRRRYGRKWRVHFRKWLKRVWKKPSPKRRVLHKVTWYKRHYGRKWRWYYTRVVYRRRYGRKWRVHFRKWLKRVWKKRRHYGRKWRWYYTRVVYRRRYGRKWRVHFRKWLKRVEEASVDLVEHYAVAGTEWSSVASCTRSTEAWYKRHYGRKWRWYYTRVVYRRRYGRKWRVHFRKWLKRVWKKPSPKRRVLHKVTWYKRHYGRKWRWYYTRVVYRRRYGRKWRVHFRKWLKRVWKKPSPKRRVLHKVGCSSDVTEQVAWVKTVWKKPSPKRRVLHKVTWYKRHYGRKWRWYYTRVVYRRRYGRKWRVHFRKWLKRVWKKPSPKRRVLHKVTWYKRHYGRKWRWYYTRVVYRRRYGRKWRVHFRKWLKRVWKKPSPKRRVLHKVTWYKRHYGRKWRWYYTEWSTVDATWRVHFRKWLKRVWKKPSPKRRVLHKVTWYKRHYGRKWRWYYTRVVYRRRYGRKWRVHFRKWLKRVWKKPSPKRRVLHKVTWYKRHYGRKWRWYYTEWSTVDATEVAEESVEEAVTEASRPAQGHLVQETLRSQVALVLHRVVYRRRYGRKWRVHFRKWLKRVWKKPSPKRRVLHKVTWYKRHYGRKWRWYYTRVVYRRRYGRKWRVHFRKWLKRVWKKPSPKRRVLHKVTWYKRHYGRKWRWYYTRVVYRRRYGRKWRVHFRKWLKRVWKKPSPKRRVLHKVTWYKRHYGRKWRWYYTRVVYRRRYGRKWRVHFRKWLKRVWKKPSPKRRVLHKVTWYKRHYGRKWRWYYTRVVYRRRYGRKWRVHFRKWLKRVWKKPSPKRRVLHKVGWFKRRYGTNWRWYYTRVVYQHRFGRKWRVHFKLWEKHTWKRPAPKRPHVIVHTLRWFKKHYPKNWRWYYTRLVYHRKFGIKWRSHFRRWVKTVWKKPSPKRRVLHKVTWYKRHYGRKWRWYYTRVVYRRRYGRKWRVHFRKWLKRVWKKPSPKRRVLHKVTWYKRHYGRKWRWYYTRVVYRRRYGRKWRVHFRKWLKRVWKKPSPKRRVLHKVGWFKRRYGTNWRWYYTRVVYQHRFGRKWRVGENGLEEAVAEASRVLHKVTWYKRHYGRKWRWYYTRVVYRRRYGRKWRVHFRKWLK</sequence>
<accession>A0A1I8IPI2</accession>
<keyword evidence="2" id="KW-1185">Reference proteome</keyword>
<dbReference type="WBParaSite" id="maker-uti_cns_0014476-snap-gene-0.1-mRNA-1">
    <property type="protein sequence ID" value="maker-uti_cns_0014476-snap-gene-0.1-mRNA-1"/>
    <property type="gene ID" value="maker-uti_cns_0014476-snap-gene-0.1"/>
</dbReference>
<evidence type="ECO:0000256" key="1">
    <source>
        <dbReference type="SAM" id="MobiDB-lite"/>
    </source>
</evidence>
<dbReference type="Proteomes" id="UP000095280">
    <property type="component" value="Unplaced"/>
</dbReference>
<name>A0A1I8IPI2_9PLAT</name>
<evidence type="ECO:0000313" key="3">
    <source>
        <dbReference type="WBParaSite" id="maker-uti_cns_0014476-snap-gene-0.1-mRNA-1"/>
    </source>
</evidence>
<feature type="region of interest" description="Disordered" evidence="1">
    <location>
        <begin position="1"/>
        <end position="26"/>
    </location>
</feature>
<protein>
    <submittedName>
        <fullName evidence="3">Reverse transcriptase domain-containing protein</fullName>
    </submittedName>
</protein>
<reference evidence="3" key="1">
    <citation type="submission" date="2016-11" db="UniProtKB">
        <authorList>
            <consortium name="WormBaseParasite"/>
        </authorList>
    </citation>
    <scope>IDENTIFICATION</scope>
</reference>